<evidence type="ECO:0000313" key="13">
    <source>
        <dbReference type="Proteomes" id="UP001300604"/>
    </source>
</evidence>
<keyword evidence="2" id="KW-1003">Cell membrane</keyword>
<evidence type="ECO:0000256" key="1">
    <source>
        <dbReference type="ARBA" id="ARBA00004651"/>
    </source>
</evidence>
<evidence type="ECO:0000259" key="10">
    <source>
        <dbReference type="PROSITE" id="PS50111"/>
    </source>
</evidence>
<dbReference type="Gene3D" id="1.10.287.950">
    <property type="entry name" value="Methyl-accepting chemotaxis protein"/>
    <property type="match status" value="1"/>
</dbReference>
<protein>
    <submittedName>
        <fullName evidence="12">Methyl-accepting chemotaxis protein</fullName>
    </submittedName>
</protein>
<dbReference type="RefSeq" id="WP_275845303.1">
    <property type="nucleotide sequence ID" value="NZ_CP135996.1"/>
</dbReference>
<evidence type="ECO:0000313" key="12">
    <source>
        <dbReference type="EMBL" id="WOC31463.1"/>
    </source>
</evidence>
<evidence type="ECO:0000256" key="6">
    <source>
        <dbReference type="ARBA" id="ARBA00023136"/>
    </source>
</evidence>
<evidence type="ECO:0000256" key="3">
    <source>
        <dbReference type="ARBA" id="ARBA00022500"/>
    </source>
</evidence>
<dbReference type="SMART" id="SM00304">
    <property type="entry name" value="HAMP"/>
    <property type="match status" value="1"/>
</dbReference>
<dbReference type="SMART" id="SM00283">
    <property type="entry name" value="MA"/>
    <property type="match status" value="1"/>
</dbReference>
<evidence type="ECO:0000259" key="11">
    <source>
        <dbReference type="PROSITE" id="PS50885"/>
    </source>
</evidence>
<dbReference type="Pfam" id="PF02743">
    <property type="entry name" value="dCache_1"/>
    <property type="match status" value="1"/>
</dbReference>
<keyword evidence="4" id="KW-0812">Transmembrane</keyword>
<keyword evidence="3" id="KW-0145">Chemotaxis</keyword>
<comment type="similarity">
    <text evidence="7">Belongs to the methyl-accepting chemotaxis (MCP) protein family.</text>
</comment>
<keyword evidence="6" id="KW-0472">Membrane</keyword>
<dbReference type="GO" id="GO:0005886">
    <property type="term" value="C:plasma membrane"/>
    <property type="evidence" value="ECO:0007669"/>
    <property type="project" value="UniProtKB-SubCell"/>
</dbReference>
<dbReference type="Gene3D" id="3.30.450.20">
    <property type="entry name" value="PAS domain"/>
    <property type="match status" value="1"/>
</dbReference>
<dbReference type="AlphaFoldDB" id="A0AA97D9F0"/>
<evidence type="ECO:0000256" key="8">
    <source>
        <dbReference type="PROSITE-ProRule" id="PRU00284"/>
    </source>
</evidence>
<dbReference type="InterPro" id="IPR051310">
    <property type="entry name" value="MCP_chemotaxis"/>
</dbReference>
<organism evidence="12 13">
    <name type="scientific">Caproicibacterium argilliputei</name>
    <dbReference type="NCBI Taxonomy" id="3030016"/>
    <lineage>
        <taxon>Bacteria</taxon>
        <taxon>Bacillati</taxon>
        <taxon>Bacillota</taxon>
        <taxon>Clostridia</taxon>
        <taxon>Eubacteriales</taxon>
        <taxon>Oscillospiraceae</taxon>
        <taxon>Caproicibacterium</taxon>
    </lineage>
</organism>
<feature type="region of interest" description="Disordered" evidence="9">
    <location>
        <begin position="459"/>
        <end position="479"/>
    </location>
</feature>
<evidence type="ECO:0000256" key="9">
    <source>
        <dbReference type="SAM" id="MobiDB-lite"/>
    </source>
</evidence>
<dbReference type="EMBL" id="CP135996">
    <property type="protein sequence ID" value="WOC31463.1"/>
    <property type="molecule type" value="Genomic_DNA"/>
</dbReference>
<keyword evidence="5" id="KW-1133">Transmembrane helix</keyword>
<dbReference type="CDD" id="cd11386">
    <property type="entry name" value="MCP_signal"/>
    <property type="match status" value="1"/>
</dbReference>
<dbReference type="Pfam" id="PF00015">
    <property type="entry name" value="MCPsignal"/>
    <property type="match status" value="1"/>
</dbReference>
<feature type="domain" description="Methyl-accepting transducer" evidence="10">
    <location>
        <begin position="416"/>
        <end position="645"/>
    </location>
</feature>
<feature type="compositionally biased region" description="Basic and acidic residues" evidence="9">
    <location>
        <begin position="462"/>
        <end position="474"/>
    </location>
</feature>
<feature type="domain" description="HAMP" evidence="11">
    <location>
        <begin position="313"/>
        <end position="366"/>
    </location>
</feature>
<dbReference type="KEGG" id="carl:PXC00_09550"/>
<dbReference type="Proteomes" id="UP001300604">
    <property type="component" value="Chromosome"/>
</dbReference>
<name>A0AA97D9F0_9FIRM</name>
<feature type="compositionally biased region" description="Low complexity" evidence="9">
    <location>
        <begin position="668"/>
        <end position="689"/>
    </location>
</feature>
<dbReference type="FunFam" id="1.10.287.950:FF:000001">
    <property type="entry name" value="Methyl-accepting chemotaxis sensory transducer"/>
    <property type="match status" value="1"/>
</dbReference>
<dbReference type="GO" id="GO:0007165">
    <property type="term" value="P:signal transduction"/>
    <property type="evidence" value="ECO:0007669"/>
    <property type="project" value="UniProtKB-KW"/>
</dbReference>
<dbReference type="Pfam" id="PF00672">
    <property type="entry name" value="HAMP"/>
    <property type="match status" value="1"/>
</dbReference>
<dbReference type="InterPro" id="IPR004089">
    <property type="entry name" value="MCPsignal_dom"/>
</dbReference>
<dbReference type="PANTHER" id="PTHR43531:SF11">
    <property type="entry name" value="METHYL-ACCEPTING CHEMOTAXIS PROTEIN 3"/>
    <property type="match status" value="1"/>
</dbReference>
<evidence type="ECO:0000256" key="2">
    <source>
        <dbReference type="ARBA" id="ARBA00022475"/>
    </source>
</evidence>
<dbReference type="InterPro" id="IPR033479">
    <property type="entry name" value="dCache_1"/>
</dbReference>
<keyword evidence="13" id="KW-1185">Reference proteome</keyword>
<evidence type="ECO:0000256" key="5">
    <source>
        <dbReference type="ARBA" id="ARBA00022989"/>
    </source>
</evidence>
<dbReference type="PROSITE" id="PS50111">
    <property type="entry name" value="CHEMOTAXIS_TRANSDUC_2"/>
    <property type="match status" value="1"/>
</dbReference>
<proteinExistence type="inferred from homology"/>
<evidence type="ECO:0000256" key="7">
    <source>
        <dbReference type="ARBA" id="ARBA00029447"/>
    </source>
</evidence>
<reference evidence="13" key="1">
    <citation type="submission" date="2024-06" db="EMBL/GenBank/DDBJ databases">
        <title>Caproicibacterium argilliputei sp. nov, a novel caproic acid producing anaerobic bacterium isolated from pit mud.</title>
        <authorList>
            <person name="Zeng C."/>
        </authorList>
    </citation>
    <scope>NUCLEOTIDE SEQUENCE [LARGE SCALE GENOMIC DNA]</scope>
    <source>
        <strain evidence="13">ZCY20-5</strain>
    </source>
</reference>
<sequence length="702" mass="74122">MNRGKKSKTSSLRKRFSKLITLSIVLLAVVSILTGAISSYRGLLKNVDKDLSSIVQIADGDISGKISSLCSNANREVQDAVTNQGQITLQDLSRASSSLKTNGTDNSGAALISADGTVQESTSDTLKSVKFAQDTAFKQALQGKTLLGSTISTGDGSVFLPVYVPVNNQQDVVVFQLPSTALSEIVKDFRVGDTGNVFLLDSQGVMVANMRAELVNQRANFITDAKTDSSKQEAANVYSQMIAGKSGVSSYAYSGVERVCSYRPVTDGNGWSVGAVAPISEMTSSIGGTVLMMTVFILLCAVLCEIVTMKVVVKITKPITDCAGRLTQLSEGDLHTPVPTTDATDETGILLTQLRVTMEHLQNVVRDIDSYLGAIAQGNLSMKDPPVYPGDFASVSKSISTILASLNHVMQEIEQSSSEVTGGSEQIAAGAQALSQGATEQASSVQELAATIQEISKQVADNTRHAGRAEDKATETAQELEQGKAHMQDMVHAMQQISDASNKINEIIKSIQTIAFQTNILALNAAVEAARAGEAGKGFAVVADEVRNLANKSQEAAQNTTQIIGHSVEMITAGMKIADETAASMDRIVEASEVSNRMVHKISQASKQQDTAIQQVTNGMDQISSVVQTNSATSEESAAASEELSGQAEMLKKLVSFFKLRQTQEAAASETGSSLSAGTGAAAPAARSAEPCDNAADKYENY</sequence>
<evidence type="ECO:0000256" key="4">
    <source>
        <dbReference type="ARBA" id="ARBA00022692"/>
    </source>
</evidence>
<dbReference type="CDD" id="cd12912">
    <property type="entry name" value="PDC2_MCP_like"/>
    <property type="match status" value="1"/>
</dbReference>
<dbReference type="PANTHER" id="PTHR43531">
    <property type="entry name" value="PROTEIN ICFG"/>
    <property type="match status" value="1"/>
</dbReference>
<dbReference type="InterPro" id="IPR003660">
    <property type="entry name" value="HAMP_dom"/>
</dbReference>
<dbReference type="Gene3D" id="6.10.340.10">
    <property type="match status" value="1"/>
</dbReference>
<dbReference type="GO" id="GO:0006935">
    <property type="term" value="P:chemotaxis"/>
    <property type="evidence" value="ECO:0007669"/>
    <property type="project" value="UniProtKB-KW"/>
</dbReference>
<reference evidence="12 13" key="2">
    <citation type="submission" date="2024-06" db="EMBL/GenBank/DDBJ databases">
        <title>Caproicibacterium argilliputei sp. nov, a novel caproic acid producing anaerobic bacterium isolated from pit mud.</title>
        <authorList>
            <person name="Xia S."/>
        </authorList>
    </citation>
    <scope>NUCLEOTIDE SEQUENCE [LARGE SCALE GENOMIC DNA]</scope>
    <source>
        <strain evidence="12 13">ZCY20-5</strain>
    </source>
</reference>
<dbReference type="SUPFAM" id="SSF58104">
    <property type="entry name" value="Methyl-accepting chemotaxis protein (MCP) signaling domain"/>
    <property type="match status" value="1"/>
</dbReference>
<dbReference type="GO" id="GO:0004888">
    <property type="term" value="F:transmembrane signaling receptor activity"/>
    <property type="evidence" value="ECO:0007669"/>
    <property type="project" value="TreeGrafter"/>
</dbReference>
<dbReference type="PROSITE" id="PS50885">
    <property type="entry name" value="HAMP"/>
    <property type="match status" value="1"/>
</dbReference>
<keyword evidence="8" id="KW-0807">Transducer</keyword>
<feature type="region of interest" description="Disordered" evidence="9">
    <location>
        <begin position="668"/>
        <end position="702"/>
    </location>
</feature>
<gene>
    <name evidence="12" type="ORF">PXC00_09550</name>
</gene>
<comment type="subcellular location">
    <subcellularLocation>
        <location evidence="1">Cell membrane</location>
        <topology evidence="1">Multi-pass membrane protein</topology>
    </subcellularLocation>
</comment>
<accession>A0AA97D9F0</accession>